<dbReference type="InterPro" id="IPR051532">
    <property type="entry name" value="Ester_Hydrolysis_Enzymes"/>
</dbReference>
<organism evidence="3 4">
    <name type="scientific">Candidatus Nomurabacteria bacterium GW2011_GWC2_42_20</name>
    <dbReference type="NCBI Taxonomy" id="1618756"/>
    <lineage>
        <taxon>Bacteria</taxon>
        <taxon>Candidatus Nomuraibacteriota</taxon>
    </lineage>
</organism>
<dbReference type="SUPFAM" id="SSF52266">
    <property type="entry name" value="SGNH hydrolase"/>
    <property type="match status" value="1"/>
</dbReference>
<evidence type="ECO:0000313" key="4">
    <source>
        <dbReference type="Proteomes" id="UP000034704"/>
    </source>
</evidence>
<name>A0A0G0ZI43_9BACT</name>
<dbReference type="InterPro" id="IPR036514">
    <property type="entry name" value="SGNH_hydro_sf"/>
</dbReference>
<evidence type="ECO:0000256" key="1">
    <source>
        <dbReference type="SAM" id="Phobius"/>
    </source>
</evidence>
<sequence length="214" mass="23599">MAMGPPKEKMKYKTLILGIFLIMLFVFGAYYFSRTENITNYPSKGTDIIAFGDSLVVGVGSTNENDFVSLLSQKIGLPIINLGHSGDTTIDGIERINELDDYNPKVVILLLGGNDHLKKISVTDTHKNLAVLIENIQSRGAVVLLLGVRGGLFNDRFDTEFEKLRNTYNTAFVPDVLDGLFGNAKYMSDPIHPNDIGYKIIAGRVYPVLTGIIK</sequence>
<dbReference type="GO" id="GO:0004622">
    <property type="term" value="F:phosphatidylcholine lysophospholipase activity"/>
    <property type="evidence" value="ECO:0007669"/>
    <property type="project" value="TreeGrafter"/>
</dbReference>
<feature type="domain" description="SGNH hydrolase-type esterase" evidence="2">
    <location>
        <begin position="50"/>
        <end position="200"/>
    </location>
</feature>
<dbReference type="Proteomes" id="UP000034704">
    <property type="component" value="Unassembled WGS sequence"/>
</dbReference>
<evidence type="ECO:0000313" key="3">
    <source>
        <dbReference type="EMBL" id="KKS48349.1"/>
    </source>
</evidence>
<dbReference type="PANTHER" id="PTHR30383">
    <property type="entry name" value="THIOESTERASE 1/PROTEASE 1/LYSOPHOSPHOLIPASE L1"/>
    <property type="match status" value="1"/>
</dbReference>
<keyword evidence="1" id="KW-0472">Membrane</keyword>
<accession>A0A0G0ZI43</accession>
<dbReference type="STRING" id="1618756.UV12_C0001G0044"/>
<evidence type="ECO:0000259" key="2">
    <source>
        <dbReference type="Pfam" id="PF13472"/>
    </source>
</evidence>
<gene>
    <name evidence="3" type="ORF">UV12_C0001G0044</name>
</gene>
<feature type="transmembrane region" description="Helical" evidence="1">
    <location>
        <begin position="12"/>
        <end position="32"/>
    </location>
</feature>
<dbReference type="AlphaFoldDB" id="A0A0G0ZI43"/>
<reference evidence="3 4" key="1">
    <citation type="journal article" date="2015" name="Nature">
        <title>rRNA introns, odd ribosomes, and small enigmatic genomes across a large radiation of phyla.</title>
        <authorList>
            <person name="Brown C.T."/>
            <person name="Hug L.A."/>
            <person name="Thomas B.C."/>
            <person name="Sharon I."/>
            <person name="Castelle C.J."/>
            <person name="Singh A."/>
            <person name="Wilkins M.J."/>
            <person name="Williams K.H."/>
            <person name="Banfield J.F."/>
        </authorList>
    </citation>
    <scope>NUCLEOTIDE SEQUENCE [LARGE SCALE GENOMIC DNA]</scope>
</reference>
<comment type="caution">
    <text evidence="3">The sequence shown here is derived from an EMBL/GenBank/DDBJ whole genome shotgun (WGS) entry which is preliminary data.</text>
</comment>
<dbReference type="InterPro" id="IPR013830">
    <property type="entry name" value="SGNH_hydro"/>
</dbReference>
<dbReference type="Gene3D" id="3.40.50.1110">
    <property type="entry name" value="SGNH hydrolase"/>
    <property type="match status" value="1"/>
</dbReference>
<protein>
    <submittedName>
        <fullName evidence="3">GDSL-like protein lipolytic enzyme</fullName>
    </submittedName>
</protein>
<keyword evidence="1" id="KW-0812">Transmembrane</keyword>
<keyword evidence="1" id="KW-1133">Transmembrane helix</keyword>
<dbReference type="Pfam" id="PF13472">
    <property type="entry name" value="Lipase_GDSL_2"/>
    <property type="match status" value="1"/>
</dbReference>
<dbReference type="PANTHER" id="PTHR30383:SF24">
    <property type="entry name" value="THIOESTERASE 1_PROTEASE 1_LYSOPHOSPHOLIPASE L1"/>
    <property type="match status" value="1"/>
</dbReference>
<proteinExistence type="predicted"/>
<dbReference type="EMBL" id="LCDG01000001">
    <property type="protein sequence ID" value="KKS48349.1"/>
    <property type="molecule type" value="Genomic_DNA"/>
</dbReference>